<evidence type="ECO:0000313" key="2">
    <source>
        <dbReference type="Proteomes" id="UP000319296"/>
    </source>
</evidence>
<reference evidence="1 2" key="1">
    <citation type="journal article" date="2019" name="ISME J.">
        <title>Insights into ecological role of a new deltaproteobacterial order Candidatus Acidulodesulfobacterales by metagenomics and metatranscriptomics.</title>
        <authorList>
            <person name="Tan S."/>
            <person name="Liu J."/>
            <person name="Fang Y."/>
            <person name="Hedlund B.P."/>
            <person name="Lian Z.H."/>
            <person name="Huang L.Y."/>
            <person name="Li J.T."/>
            <person name="Huang L.N."/>
            <person name="Li W.J."/>
            <person name="Jiang H.C."/>
            <person name="Dong H.L."/>
            <person name="Shu W.S."/>
        </authorList>
    </citation>
    <scope>NUCLEOTIDE SEQUENCE [LARGE SCALE GENOMIC DNA]</scope>
    <source>
        <strain evidence="1">AP1</strain>
    </source>
</reference>
<sequence length="93" mass="11290">MEFQWDNEKNKKLKKERDVCFEDIVTAIFEGKLIDIIKHHNKEKYPNQEIYVVEFNDYACLVPFVKNGDIIFLKTIYPDRKMTKKYLKNNKRS</sequence>
<name>A0A519BK46_9DELT</name>
<proteinExistence type="predicted"/>
<gene>
    <name evidence="1" type="ORF">EVG15_10195</name>
</gene>
<dbReference type="Proteomes" id="UP000319296">
    <property type="component" value="Unassembled WGS sequence"/>
</dbReference>
<organism evidence="1 2">
    <name type="scientific">Candidatus Acididesulfobacter diazotrophicus</name>
    <dbReference type="NCBI Taxonomy" id="2597226"/>
    <lineage>
        <taxon>Bacteria</taxon>
        <taxon>Deltaproteobacteria</taxon>
        <taxon>Candidatus Acidulodesulfobacterales</taxon>
        <taxon>Candidatus Acididesulfobacter</taxon>
    </lineage>
</organism>
<accession>A0A519BK46</accession>
<dbReference type="AlphaFoldDB" id="A0A519BK46"/>
<evidence type="ECO:0000313" key="1">
    <source>
        <dbReference type="EMBL" id="RZD17640.1"/>
    </source>
</evidence>
<protein>
    <submittedName>
        <fullName evidence="1">Toxin</fullName>
    </submittedName>
</protein>
<dbReference type="EMBL" id="SGBB01000028">
    <property type="protein sequence ID" value="RZD17640.1"/>
    <property type="molecule type" value="Genomic_DNA"/>
</dbReference>
<comment type="caution">
    <text evidence="1">The sequence shown here is derived from an EMBL/GenBank/DDBJ whole genome shotgun (WGS) entry which is preliminary data.</text>
</comment>